<dbReference type="Pfam" id="PF01872">
    <property type="entry name" value="RibD_C"/>
    <property type="match status" value="1"/>
</dbReference>
<dbReference type="OrthoDB" id="3427770at2"/>
<protein>
    <submittedName>
        <fullName evidence="2">Deaminase</fullName>
    </submittedName>
</protein>
<dbReference type="GO" id="GO:0008703">
    <property type="term" value="F:5-amino-6-(5-phosphoribosylamino)uracil reductase activity"/>
    <property type="evidence" value="ECO:0007669"/>
    <property type="project" value="InterPro"/>
</dbReference>
<keyword evidence="3" id="KW-1185">Reference proteome</keyword>
<dbReference type="PANTHER" id="PTHR38011:SF11">
    <property type="entry name" value="2,5-DIAMINO-6-RIBOSYLAMINO-4(3H)-PYRIMIDINONE 5'-PHOSPHATE REDUCTASE"/>
    <property type="match status" value="1"/>
</dbReference>
<dbReference type="InterPro" id="IPR024072">
    <property type="entry name" value="DHFR-like_dom_sf"/>
</dbReference>
<comment type="caution">
    <text evidence="2">The sequence shown here is derived from an EMBL/GenBank/DDBJ whole genome shotgun (WGS) entry which is preliminary data.</text>
</comment>
<dbReference type="AlphaFoldDB" id="A0A1W9Z0L2"/>
<organism evidence="2 3">
    <name type="scientific">Mycolicibacterium bacteremicum</name>
    <name type="common">Mycobacterium bacteremicum</name>
    <dbReference type="NCBI Taxonomy" id="564198"/>
    <lineage>
        <taxon>Bacteria</taxon>
        <taxon>Bacillati</taxon>
        <taxon>Actinomycetota</taxon>
        <taxon>Actinomycetes</taxon>
        <taxon>Mycobacteriales</taxon>
        <taxon>Mycobacteriaceae</taxon>
        <taxon>Mycolicibacterium</taxon>
    </lineage>
</organism>
<dbReference type="Gene3D" id="3.40.430.10">
    <property type="entry name" value="Dihydrofolate Reductase, subunit A"/>
    <property type="match status" value="1"/>
</dbReference>
<evidence type="ECO:0000259" key="1">
    <source>
        <dbReference type="Pfam" id="PF01872"/>
    </source>
</evidence>
<proteinExistence type="predicted"/>
<dbReference type="InterPro" id="IPR050765">
    <property type="entry name" value="Riboflavin_Biosynth_HTPR"/>
</dbReference>
<dbReference type="InterPro" id="IPR002734">
    <property type="entry name" value="RibDG_C"/>
</dbReference>
<gene>
    <name evidence="2" type="ORF">BST17_05835</name>
</gene>
<evidence type="ECO:0000313" key="3">
    <source>
        <dbReference type="Proteomes" id="UP000192366"/>
    </source>
</evidence>
<sequence>MACVYFTASTLDGFVADGADSLDWLLTRDFDPRGPFGYDAFADGVGALAMGSTTYEWIVKNQPGEWIYSQPSWVLTSRGGIIEPGHPVQTFDGAVTDLHRVLAEAAGDKDVWIVGGGQTAAQFVTAGLVDELVVSYAPCSLGTGARLLPVRSEWELAEVDRNGEFVCARWLRRPDPSAVTG</sequence>
<dbReference type="PANTHER" id="PTHR38011">
    <property type="entry name" value="DIHYDROFOLATE REDUCTASE FAMILY PROTEIN (AFU_ORTHOLOGUE AFUA_8G06820)"/>
    <property type="match status" value="1"/>
</dbReference>
<dbReference type="STRING" id="564198.BST17_05835"/>
<dbReference type="GO" id="GO:0009231">
    <property type="term" value="P:riboflavin biosynthetic process"/>
    <property type="evidence" value="ECO:0007669"/>
    <property type="project" value="InterPro"/>
</dbReference>
<accession>A0A1W9Z0L2</accession>
<feature type="domain" description="Bacterial bifunctional deaminase-reductase C-terminal" evidence="1">
    <location>
        <begin position="72"/>
        <end position="148"/>
    </location>
</feature>
<dbReference type="SUPFAM" id="SSF53597">
    <property type="entry name" value="Dihydrofolate reductase-like"/>
    <property type="match status" value="1"/>
</dbReference>
<evidence type="ECO:0000313" key="2">
    <source>
        <dbReference type="EMBL" id="ORA05876.1"/>
    </source>
</evidence>
<dbReference type="Proteomes" id="UP000192366">
    <property type="component" value="Unassembled WGS sequence"/>
</dbReference>
<dbReference type="RefSeq" id="WP_083056114.1">
    <property type="nucleotide sequence ID" value="NZ_JACKVM010000008.1"/>
</dbReference>
<name>A0A1W9Z0L2_MYCBA</name>
<dbReference type="EMBL" id="MVHJ01000004">
    <property type="protein sequence ID" value="ORA05876.1"/>
    <property type="molecule type" value="Genomic_DNA"/>
</dbReference>
<reference evidence="2 3" key="1">
    <citation type="submission" date="2017-02" db="EMBL/GenBank/DDBJ databases">
        <title>The new phylogeny of genus Mycobacterium.</title>
        <authorList>
            <person name="Tortoli E."/>
            <person name="Trovato A."/>
            <person name="Cirillo D.M."/>
        </authorList>
    </citation>
    <scope>NUCLEOTIDE SEQUENCE [LARGE SCALE GENOMIC DNA]</scope>
    <source>
        <strain evidence="2 3">DSM 45578</strain>
    </source>
</reference>